<evidence type="ECO:0000256" key="6">
    <source>
        <dbReference type="SAM" id="Phobius"/>
    </source>
</evidence>
<keyword evidence="3" id="KW-0547">Nucleotide-binding</keyword>
<gene>
    <name evidence="9" type="ORF">LWI28_005226</name>
</gene>
<evidence type="ECO:0000256" key="7">
    <source>
        <dbReference type="SAM" id="SignalP"/>
    </source>
</evidence>
<dbReference type="EMBL" id="JAJSOW010000106">
    <property type="protein sequence ID" value="KAI9160118.1"/>
    <property type="molecule type" value="Genomic_DNA"/>
</dbReference>
<keyword evidence="6" id="KW-0812">Transmembrane</keyword>
<reference evidence="9" key="1">
    <citation type="journal article" date="2022" name="Plant J.">
        <title>Strategies of tolerance reflected in two North American maple genomes.</title>
        <authorList>
            <person name="McEvoy S.L."/>
            <person name="Sezen U.U."/>
            <person name="Trouern-Trend A."/>
            <person name="McMahon S.M."/>
            <person name="Schaberg P.G."/>
            <person name="Yang J."/>
            <person name="Wegrzyn J.L."/>
            <person name="Swenson N.G."/>
        </authorList>
    </citation>
    <scope>NUCLEOTIDE SEQUENCE</scope>
    <source>
        <strain evidence="9">91603</strain>
    </source>
</reference>
<keyword evidence="3" id="KW-0142">cGMP-binding</keyword>
<keyword evidence="1" id="KW-0140">cGMP</keyword>
<dbReference type="PANTHER" id="PTHR45651:SF5">
    <property type="entry name" value="CYCLIC NUCLEOTIDE-GATED ION CHANNEL 1"/>
    <property type="match status" value="1"/>
</dbReference>
<dbReference type="Gene3D" id="2.60.120.10">
    <property type="entry name" value="Jelly Rolls"/>
    <property type="match status" value="1"/>
</dbReference>
<keyword evidence="4" id="KW-0406">Ion transport</keyword>
<feature type="transmembrane region" description="Helical" evidence="6">
    <location>
        <begin position="60"/>
        <end position="79"/>
    </location>
</feature>
<protein>
    <recommendedName>
        <fullName evidence="8">Cyclic nucleotide-binding domain-containing protein</fullName>
    </recommendedName>
</protein>
<evidence type="ECO:0000313" key="10">
    <source>
        <dbReference type="Proteomes" id="UP001064489"/>
    </source>
</evidence>
<dbReference type="GO" id="GO:0030552">
    <property type="term" value="F:cAMP binding"/>
    <property type="evidence" value="ECO:0007669"/>
    <property type="project" value="UniProtKB-KW"/>
</dbReference>
<evidence type="ECO:0000256" key="4">
    <source>
        <dbReference type="ARBA" id="ARBA00023286"/>
    </source>
</evidence>
<proteinExistence type="predicted"/>
<keyword evidence="6" id="KW-0472">Membrane</keyword>
<feature type="chain" id="PRO_5042089178" description="Cyclic nucleotide-binding domain-containing protein" evidence="7">
    <location>
        <begin position="30"/>
        <end position="593"/>
    </location>
</feature>
<reference evidence="9" key="2">
    <citation type="submission" date="2023-02" db="EMBL/GenBank/DDBJ databases">
        <authorList>
            <person name="Swenson N.G."/>
            <person name="Wegrzyn J.L."/>
            <person name="Mcevoy S.L."/>
        </authorList>
    </citation>
    <scope>NUCLEOTIDE SEQUENCE</scope>
    <source>
        <strain evidence="9">91603</strain>
        <tissue evidence="9">Leaf</tissue>
    </source>
</reference>
<feature type="signal peptide" evidence="7">
    <location>
        <begin position="1"/>
        <end position="29"/>
    </location>
</feature>
<feature type="transmembrane region" description="Helical" evidence="6">
    <location>
        <begin position="124"/>
        <end position="146"/>
    </location>
</feature>
<dbReference type="CDD" id="cd00038">
    <property type="entry name" value="CAP_ED"/>
    <property type="match status" value="1"/>
</dbReference>
<dbReference type="InterPro" id="IPR014710">
    <property type="entry name" value="RmlC-like_jellyroll"/>
</dbReference>
<dbReference type="SUPFAM" id="SSF51206">
    <property type="entry name" value="cAMP-binding domain-like"/>
    <property type="match status" value="1"/>
</dbReference>
<dbReference type="AlphaFoldDB" id="A0AAD5IC83"/>
<keyword evidence="4" id="KW-1071">Ligand-gated ion channel</keyword>
<dbReference type="Proteomes" id="UP001064489">
    <property type="component" value="Chromosome 2"/>
</dbReference>
<comment type="caution">
    <text evidence="9">The sequence shown here is derived from an EMBL/GenBank/DDBJ whole genome shotgun (WGS) entry which is preliminary data.</text>
</comment>
<feature type="transmembrane region" description="Helical" evidence="6">
    <location>
        <begin position="198"/>
        <end position="220"/>
    </location>
</feature>
<sequence>MNRGCRNIQSLLLLLGASFPLLIMSQAAAWSLKEANARNYCYEIIVKGWSYVKKILTGHWVTFVLWIISISLDPLICYVPSIHDVRKSLKINLPLLTAIWVLYWSLLIYRISISFGKNKRKWLVFNQAESIALLFSNVLLYLLFLIPKMEIRAPVFSVVLGIFLVVYLVRIVGIYRLFTEEVTWCNSSKLAKAPIIKIVLNLLLFLYGGHVFGGLWYLFAVWKKLECWKKACSKLSGCRYRNYRFTVSLRDNQFLNESCFNKIEDNKKPYELGMFKDALESHIVETKTQLWKKLLYCFRWGVQNISGFGQNLQVSTYAWENIFVILIAVYGVATFTFFIGNMQNLIKSAIDERIEEKRKKEQQQLHQCFLFGKLSKNMQNINQECQQYNCQQTGVVDVENSFINLPKDIENTKRELCLELIKKVERFRRLSDTSLLHLCYCIKPVVYAELTCIVREGDSIDKMLFVLHGKLWNFSSAASSTNNVSPRDRRKEILKDGDFWGEELVDWVQDESSYSSSNKLISHTTIKALTKVEAFVLRIDDLKKLFNEKAKILQSWFRKRKRRDRWMELLTTIKSNREQIPPGYQLTGPEITV</sequence>
<keyword evidence="4" id="KW-0813">Transport</keyword>
<keyword evidence="10" id="KW-1185">Reference proteome</keyword>
<evidence type="ECO:0000259" key="8">
    <source>
        <dbReference type="PROSITE" id="PS50042"/>
    </source>
</evidence>
<organism evidence="9 10">
    <name type="scientific">Acer negundo</name>
    <name type="common">Box elder</name>
    <dbReference type="NCBI Taxonomy" id="4023"/>
    <lineage>
        <taxon>Eukaryota</taxon>
        <taxon>Viridiplantae</taxon>
        <taxon>Streptophyta</taxon>
        <taxon>Embryophyta</taxon>
        <taxon>Tracheophyta</taxon>
        <taxon>Spermatophyta</taxon>
        <taxon>Magnoliopsida</taxon>
        <taxon>eudicotyledons</taxon>
        <taxon>Gunneridae</taxon>
        <taxon>Pentapetalae</taxon>
        <taxon>rosids</taxon>
        <taxon>malvids</taxon>
        <taxon>Sapindales</taxon>
        <taxon>Sapindaceae</taxon>
        <taxon>Hippocastanoideae</taxon>
        <taxon>Acereae</taxon>
        <taxon>Acer</taxon>
    </lineage>
</organism>
<name>A0AAD5IC83_ACENE</name>
<feature type="transmembrane region" description="Helical" evidence="6">
    <location>
        <begin position="91"/>
        <end position="112"/>
    </location>
</feature>
<evidence type="ECO:0000256" key="1">
    <source>
        <dbReference type="ARBA" id="ARBA00022535"/>
    </source>
</evidence>
<keyword evidence="7" id="KW-0732">Signal</keyword>
<dbReference type="GO" id="GO:0005516">
    <property type="term" value="F:calmodulin binding"/>
    <property type="evidence" value="ECO:0007669"/>
    <property type="project" value="UniProtKB-KW"/>
</dbReference>
<keyword evidence="2" id="KW-0112">Calmodulin-binding</keyword>
<evidence type="ECO:0000256" key="5">
    <source>
        <dbReference type="ARBA" id="ARBA00023303"/>
    </source>
</evidence>
<dbReference type="GO" id="GO:0016020">
    <property type="term" value="C:membrane"/>
    <property type="evidence" value="ECO:0007669"/>
    <property type="project" value="UniProtKB-SubCell"/>
</dbReference>
<dbReference type="InterPro" id="IPR000595">
    <property type="entry name" value="cNMP-bd_dom"/>
</dbReference>
<evidence type="ECO:0000313" key="9">
    <source>
        <dbReference type="EMBL" id="KAI9160118.1"/>
    </source>
</evidence>
<evidence type="ECO:0000256" key="2">
    <source>
        <dbReference type="ARBA" id="ARBA00022860"/>
    </source>
</evidence>
<dbReference type="SUPFAM" id="SSF81324">
    <property type="entry name" value="Voltage-gated potassium channels"/>
    <property type="match status" value="1"/>
</dbReference>
<dbReference type="InterPro" id="IPR018490">
    <property type="entry name" value="cNMP-bd_dom_sf"/>
</dbReference>
<dbReference type="GO" id="GO:0030553">
    <property type="term" value="F:cGMP binding"/>
    <property type="evidence" value="ECO:0007669"/>
    <property type="project" value="UniProtKB-KW"/>
</dbReference>
<keyword evidence="6" id="KW-1133">Transmembrane helix</keyword>
<dbReference type="PROSITE" id="PS50042">
    <property type="entry name" value="CNMP_BINDING_3"/>
    <property type="match status" value="1"/>
</dbReference>
<accession>A0AAD5IC83</accession>
<evidence type="ECO:0000256" key="3">
    <source>
        <dbReference type="ARBA" id="ARBA00022992"/>
    </source>
</evidence>
<keyword evidence="5" id="KW-0407">Ion channel</keyword>
<feature type="domain" description="Cyclic nucleotide-binding" evidence="8">
    <location>
        <begin position="426"/>
        <end position="563"/>
    </location>
</feature>
<feature type="transmembrane region" description="Helical" evidence="6">
    <location>
        <begin position="322"/>
        <end position="340"/>
    </location>
</feature>
<feature type="transmembrane region" description="Helical" evidence="6">
    <location>
        <begin position="158"/>
        <end position="178"/>
    </location>
</feature>
<dbReference type="GO" id="GO:0034220">
    <property type="term" value="P:monoatomic ion transmembrane transport"/>
    <property type="evidence" value="ECO:0007669"/>
    <property type="project" value="UniProtKB-KW"/>
</dbReference>
<dbReference type="PANTHER" id="PTHR45651">
    <property type="entry name" value="CYCLIC NUCLEOTIDE-GATED ION CHANNEL 15-RELATED-RELATED"/>
    <property type="match status" value="1"/>
</dbReference>